<sequence length="227" mass="24001">MATMYPAPISPGVRTAALEAGRGEHLAPFADFLLRSESVASPRIEYVDAGWKAFGRALAGGKASAEARSQLAAVQALIAMVDSAGTGPITGDTLLTAHTLLMAPDPYAARDSGRFRDVQSWIGGSDYSPRDALYVPPPPDLVAELIDDLLAFVARDDLPIVAQAAIAHAQFESIHPFVDGNGRIGRALLSAVLRGRGLTRRITVPLASVMLADNSPLLRVARRVPRG</sequence>
<dbReference type="PANTHER" id="PTHR13504:SF38">
    <property type="entry name" value="FIDO DOMAIN-CONTAINING PROTEIN"/>
    <property type="match status" value="1"/>
</dbReference>
<dbReference type="Pfam" id="PF02661">
    <property type="entry name" value="Fic"/>
    <property type="match status" value="1"/>
</dbReference>
<feature type="domain" description="Fido" evidence="1">
    <location>
        <begin position="89"/>
        <end position="227"/>
    </location>
</feature>
<accession>A0ABP8JL86</accession>
<gene>
    <name evidence="2" type="ORF">GCM10023147_21770</name>
</gene>
<evidence type="ECO:0000313" key="3">
    <source>
        <dbReference type="Proteomes" id="UP001500635"/>
    </source>
</evidence>
<evidence type="ECO:0000259" key="1">
    <source>
        <dbReference type="PROSITE" id="PS51459"/>
    </source>
</evidence>
<protein>
    <recommendedName>
        <fullName evidence="1">Fido domain-containing protein</fullName>
    </recommendedName>
</protein>
<dbReference type="SUPFAM" id="SSF140931">
    <property type="entry name" value="Fic-like"/>
    <property type="match status" value="1"/>
</dbReference>
<comment type="caution">
    <text evidence="2">The sequence shown here is derived from an EMBL/GenBank/DDBJ whole genome shotgun (WGS) entry which is preliminary data.</text>
</comment>
<proteinExistence type="predicted"/>
<organism evidence="2 3">
    <name type="scientific">Tsukamurella soli</name>
    <dbReference type="NCBI Taxonomy" id="644556"/>
    <lineage>
        <taxon>Bacteria</taxon>
        <taxon>Bacillati</taxon>
        <taxon>Actinomycetota</taxon>
        <taxon>Actinomycetes</taxon>
        <taxon>Mycobacteriales</taxon>
        <taxon>Tsukamurellaceae</taxon>
        <taxon>Tsukamurella</taxon>
    </lineage>
</organism>
<dbReference type="PROSITE" id="PS51459">
    <property type="entry name" value="FIDO"/>
    <property type="match status" value="1"/>
</dbReference>
<reference evidence="3" key="1">
    <citation type="journal article" date="2019" name="Int. J. Syst. Evol. Microbiol.">
        <title>The Global Catalogue of Microorganisms (GCM) 10K type strain sequencing project: providing services to taxonomists for standard genome sequencing and annotation.</title>
        <authorList>
            <consortium name="The Broad Institute Genomics Platform"/>
            <consortium name="The Broad Institute Genome Sequencing Center for Infectious Disease"/>
            <person name="Wu L."/>
            <person name="Ma J."/>
        </authorList>
    </citation>
    <scope>NUCLEOTIDE SEQUENCE [LARGE SCALE GENOMIC DNA]</scope>
    <source>
        <strain evidence="3">JCM 17688</strain>
    </source>
</reference>
<dbReference type="InterPro" id="IPR003812">
    <property type="entry name" value="Fido"/>
</dbReference>
<keyword evidence="3" id="KW-1185">Reference proteome</keyword>
<dbReference type="InterPro" id="IPR040198">
    <property type="entry name" value="Fido_containing"/>
</dbReference>
<name>A0ABP8JL86_9ACTN</name>
<dbReference type="Proteomes" id="UP001500635">
    <property type="component" value="Unassembled WGS sequence"/>
</dbReference>
<dbReference type="PANTHER" id="PTHR13504">
    <property type="entry name" value="FIDO DOMAIN-CONTAINING PROTEIN DDB_G0283145"/>
    <property type="match status" value="1"/>
</dbReference>
<dbReference type="EMBL" id="BAABFR010000028">
    <property type="protein sequence ID" value="GAA4392176.1"/>
    <property type="molecule type" value="Genomic_DNA"/>
</dbReference>
<dbReference type="Gene3D" id="1.10.3290.10">
    <property type="entry name" value="Fido-like domain"/>
    <property type="match status" value="1"/>
</dbReference>
<evidence type="ECO:0000313" key="2">
    <source>
        <dbReference type="EMBL" id="GAA4392176.1"/>
    </source>
</evidence>
<dbReference type="InterPro" id="IPR036597">
    <property type="entry name" value="Fido-like_dom_sf"/>
</dbReference>